<feature type="chain" id="PRO_5009935837" evidence="8">
    <location>
        <begin position="24"/>
        <end position="169"/>
    </location>
</feature>
<organism evidence="10 11">
    <name type="scientific">Sulfurivirga caldicuralii</name>
    <dbReference type="NCBI Taxonomy" id="364032"/>
    <lineage>
        <taxon>Bacteria</taxon>
        <taxon>Pseudomonadati</taxon>
        <taxon>Pseudomonadota</taxon>
        <taxon>Gammaproteobacteria</taxon>
        <taxon>Thiotrichales</taxon>
        <taxon>Piscirickettsiaceae</taxon>
        <taxon>Sulfurivirga</taxon>
    </lineage>
</organism>
<dbReference type="Proteomes" id="UP000198461">
    <property type="component" value="Unassembled WGS sequence"/>
</dbReference>
<dbReference type="Gene3D" id="1.10.760.10">
    <property type="entry name" value="Cytochrome c-like domain"/>
    <property type="match status" value="1"/>
</dbReference>
<dbReference type="PROSITE" id="PS51257">
    <property type="entry name" value="PROKAR_LIPOPROTEIN"/>
    <property type="match status" value="1"/>
</dbReference>
<protein>
    <submittedName>
        <fullName evidence="10">Cytochrome c553</fullName>
    </submittedName>
</protein>
<keyword evidence="2 6" id="KW-0349">Heme</keyword>
<evidence type="ECO:0000256" key="3">
    <source>
        <dbReference type="ARBA" id="ARBA00022723"/>
    </source>
</evidence>
<evidence type="ECO:0000313" key="11">
    <source>
        <dbReference type="Proteomes" id="UP000198461"/>
    </source>
</evidence>
<feature type="region of interest" description="Disordered" evidence="7">
    <location>
        <begin position="30"/>
        <end position="64"/>
    </location>
</feature>
<dbReference type="GO" id="GO:0020037">
    <property type="term" value="F:heme binding"/>
    <property type="evidence" value="ECO:0007669"/>
    <property type="project" value="InterPro"/>
</dbReference>
<evidence type="ECO:0000256" key="5">
    <source>
        <dbReference type="ARBA" id="ARBA00023004"/>
    </source>
</evidence>
<dbReference type="SUPFAM" id="SSF46626">
    <property type="entry name" value="Cytochrome c"/>
    <property type="match status" value="1"/>
</dbReference>
<dbReference type="PANTHER" id="PTHR33751">
    <property type="entry name" value="CBB3-TYPE CYTOCHROME C OXIDASE SUBUNIT FIXP"/>
    <property type="match status" value="1"/>
</dbReference>
<dbReference type="InterPro" id="IPR009056">
    <property type="entry name" value="Cyt_c-like_dom"/>
</dbReference>
<dbReference type="PROSITE" id="PS51007">
    <property type="entry name" value="CYTC"/>
    <property type="match status" value="1"/>
</dbReference>
<keyword evidence="4" id="KW-0249">Electron transport</keyword>
<dbReference type="GO" id="GO:0009055">
    <property type="term" value="F:electron transfer activity"/>
    <property type="evidence" value="ECO:0007669"/>
    <property type="project" value="InterPro"/>
</dbReference>
<dbReference type="RefSeq" id="WP_234947347.1">
    <property type="nucleotide sequence ID" value="NZ_FSRE01000002.1"/>
</dbReference>
<sequence length="169" mass="16798">MKLKTLVLALGMTSGALMLSACGDKGQQASNEAAAPAEQAAAPATQAAEKQTATEAAQSASAAVGEKVEAAKQAVAEAMTPAIPAQPKPPADKGAEIYGQCVGCHGPTGGGGVGPKLSGQSKDTLASTLKDYKAGKQIGPQTAMMAPIAQGLSDEDIEAVANYIATNFK</sequence>
<evidence type="ECO:0000256" key="8">
    <source>
        <dbReference type="SAM" id="SignalP"/>
    </source>
</evidence>
<evidence type="ECO:0000256" key="4">
    <source>
        <dbReference type="ARBA" id="ARBA00022982"/>
    </source>
</evidence>
<proteinExistence type="predicted"/>
<feature type="domain" description="Cytochrome c" evidence="9">
    <location>
        <begin position="89"/>
        <end position="168"/>
    </location>
</feature>
<keyword evidence="5 6" id="KW-0408">Iron</keyword>
<dbReference type="STRING" id="364032.SAMN05443662_0931"/>
<dbReference type="EMBL" id="FSRE01000002">
    <property type="protein sequence ID" value="SIN90584.1"/>
    <property type="molecule type" value="Genomic_DNA"/>
</dbReference>
<dbReference type="GO" id="GO:0046872">
    <property type="term" value="F:metal ion binding"/>
    <property type="evidence" value="ECO:0007669"/>
    <property type="project" value="UniProtKB-KW"/>
</dbReference>
<dbReference type="InterPro" id="IPR050597">
    <property type="entry name" value="Cytochrome_c_Oxidase_Subunit"/>
</dbReference>
<dbReference type="Pfam" id="PF00034">
    <property type="entry name" value="Cytochrom_C"/>
    <property type="match status" value="1"/>
</dbReference>
<keyword evidence="3 6" id="KW-0479">Metal-binding</keyword>
<feature type="signal peptide" evidence="8">
    <location>
        <begin position="1"/>
        <end position="23"/>
    </location>
</feature>
<gene>
    <name evidence="10" type="ORF">SAMN05443662_0931</name>
</gene>
<reference evidence="10 11" key="1">
    <citation type="submission" date="2016-11" db="EMBL/GenBank/DDBJ databases">
        <authorList>
            <person name="Jaros S."/>
            <person name="Januszkiewicz K."/>
            <person name="Wedrychowicz H."/>
        </authorList>
    </citation>
    <scope>NUCLEOTIDE SEQUENCE [LARGE SCALE GENOMIC DNA]</scope>
    <source>
        <strain evidence="10 11">DSM 17737</strain>
    </source>
</reference>
<evidence type="ECO:0000256" key="2">
    <source>
        <dbReference type="ARBA" id="ARBA00022617"/>
    </source>
</evidence>
<keyword evidence="8" id="KW-0732">Signal</keyword>
<name>A0A1N6F5U3_9GAMM</name>
<keyword evidence="11" id="KW-1185">Reference proteome</keyword>
<dbReference type="AlphaFoldDB" id="A0A1N6F5U3"/>
<dbReference type="PANTHER" id="PTHR33751:SF9">
    <property type="entry name" value="CYTOCHROME C4"/>
    <property type="match status" value="1"/>
</dbReference>
<evidence type="ECO:0000256" key="1">
    <source>
        <dbReference type="ARBA" id="ARBA00022448"/>
    </source>
</evidence>
<evidence type="ECO:0000259" key="9">
    <source>
        <dbReference type="PROSITE" id="PS51007"/>
    </source>
</evidence>
<accession>A0A1N6F5U3</accession>
<evidence type="ECO:0000313" key="10">
    <source>
        <dbReference type="EMBL" id="SIN90584.1"/>
    </source>
</evidence>
<evidence type="ECO:0000256" key="6">
    <source>
        <dbReference type="PROSITE-ProRule" id="PRU00433"/>
    </source>
</evidence>
<dbReference type="InterPro" id="IPR036909">
    <property type="entry name" value="Cyt_c-like_dom_sf"/>
</dbReference>
<evidence type="ECO:0000256" key="7">
    <source>
        <dbReference type="SAM" id="MobiDB-lite"/>
    </source>
</evidence>
<keyword evidence="1" id="KW-0813">Transport</keyword>